<evidence type="ECO:0000313" key="2">
    <source>
        <dbReference type="Proteomes" id="UP000023152"/>
    </source>
</evidence>
<accession>X6MT06</accession>
<dbReference type="EMBL" id="ASPP01017572">
    <property type="protein sequence ID" value="ETO16949.1"/>
    <property type="molecule type" value="Genomic_DNA"/>
</dbReference>
<gene>
    <name evidence="1" type="ORF">RFI_20389</name>
</gene>
<keyword evidence="2" id="KW-1185">Reference proteome</keyword>
<evidence type="ECO:0000313" key="1">
    <source>
        <dbReference type="EMBL" id="ETO16949.1"/>
    </source>
</evidence>
<reference evidence="1 2" key="1">
    <citation type="journal article" date="2013" name="Curr. Biol.">
        <title>The Genome of the Foraminiferan Reticulomyxa filosa.</title>
        <authorList>
            <person name="Glockner G."/>
            <person name="Hulsmann N."/>
            <person name="Schleicher M."/>
            <person name="Noegel A.A."/>
            <person name="Eichinger L."/>
            <person name="Gallinger C."/>
            <person name="Pawlowski J."/>
            <person name="Sierra R."/>
            <person name="Euteneuer U."/>
            <person name="Pillet L."/>
            <person name="Moustafa A."/>
            <person name="Platzer M."/>
            <person name="Groth M."/>
            <person name="Szafranski K."/>
            <person name="Schliwa M."/>
        </authorList>
    </citation>
    <scope>NUCLEOTIDE SEQUENCE [LARGE SCALE GENOMIC DNA]</scope>
</reference>
<organism evidence="1 2">
    <name type="scientific">Reticulomyxa filosa</name>
    <dbReference type="NCBI Taxonomy" id="46433"/>
    <lineage>
        <taxon>Eukaryota</taxon>
        <taxon>Sar</taxon>
        <taxon>Rhizaria</taxon>
        <taxon>Retaria</taxon>
        <taxon>Foraminifera</taxon>
        <taxon>Monothalamids</taxon>
        <taxon>Reticulomyxidae</taxon>
        <taxon>Reticulomyxa</taxon>
    </lineage>
</organism>
<dbReference type="AlphaFoldDB" id="X6MT06"/>
<comment type="caution">
    <text evidence="1">The sequence shown here is derived from an EMBL/GenBank/DDBJ whole genome shotgun (WGS) entry which is preliminary data.</text>
</comment>
<proteinExistence type="predicted"/>
<dbReference type="Proteomes" id="UP000023152">
    <property type="component" value="Unassembled WGS sequence"/>
</dbReference>
<protein>
    <submittedName>
        <fullName evidence="1">Uncharacterized protein</fullName>
    </submittedName>
</protein>
<sequence length="256" mass="30213">MIVFEMKYTMHSFQEKWKSYVSASDPSHDITNCYIRYFPKLRSPTWMSLHVFLPTYFVINFIHMLITCFWIIYVYVRIRNKIYMHICALLFFFFNTQKKKVDHRFSCIIPKYKDYFGVHEEAVAVIKFGLTGIAIYFFVFVVFGRYMSMFMQALVFTVSCFGVVFSVVMTSTWWVLRRQYSSIETYLHKAKVRIMGLFIRQQTNLTLTSSSPSSHATPRLSDAPLSDLSNILKDAKGFDLFMEHLFSGSFLFCFVV</sequence>
<name>X6MT06_RETFI</name>